<feature type="non-terminal residue" evidence="2">
    <location>
        <position position="303"/>
    </location>
</feature>
<feature type="region of interest" description="Disordered" evidence="1">
    <location>
        <begin position="1"/>
        <end position="46"/>
    </location>
</feature>
<name>A0A6L2PT84_COPFO</name>
<dbReference type="AlphaFoldDB" id="A0A6L2PT84"/>
<comment type="caution">
    <text evidence="2">The sequence shown here is derived from an EMBL/GenBank/DDBJ whole genome shotgun (WGS) entry which is preliminary data.</text>
</comment>
<gene>
    <name evidence="2" type="ORF">Cfor_11393</name>
</gene>
<organism evidence="2 3">
    <name type="scientific">Coptotermes formosanus</name>
    <name type="common">Formosan subterranean termite</name>
    <dbReference type="NCBI Taxonomy" id="36987"/>
    <lineage>
        <taxon>Eukaryota</taxon>
        <taxon>Metazoa</taxon>
        <taxon>Ecdysozoa</taxon>
        <taxon>Arthropoda</taxon>
        <taxon>Hexapoda</taxon>
        <taxon>Insecta</taxon>
        <taxon>Pterygota</taxon>
        <taxon>Neoptera</taxon>
        <taxon>Polyneoptera</taxon>
        <taxon>Dictyoptera</taxon>
        <taxon>Blattodea</taxon>
        <taxon>Blattoidea</taxon>
        <taxon>Termitoidae</taxon>
        <taxon>Rhinotermitidae</taxon>
        <taxon>Coptotermes</taxon>
    </lineage>
</organism>
<feature type="region of interest" description="Disordered" evidence="1">
    <location>
        <begin position="106"/>
        <end position="127"/>
    </location>
</feature>
<feature type="compositionally biased region" description="Low complexity" evidence="1">
    <location>
        <begin position="118"/>
        <end position="127"/>
    </location>
</feature>
<evidence type="ECO:0000256" key="1">
    <source>
        <dbReference type="SAM" id="MobiDB-lite"/>
    </source>
</evidence>
<dbReference type="EMBL" id="BLKM01000567">
    <property type="protein sequence ID" value="GFG35706.1"/>
    <property type="molecule type" value="Genomic_DNA"/>
</dbReference>
<accession>A0A6L2PT84</accession>
<sequence>MGANTSSASCTSSSLGHSSAPTTPTTPEAAAIPLLPTSPVPLSSHSHHRRSFRSLLRSMSATHNHGSAVYQLQHRLLLLGEPRPSDMAPESSPLPYHHSATSASIKEGLQHQHRRNQSSKSIKSPKSSMELLNSDMVYCPASSAPSPTLSPVPMAAASEELLNESPEEVFLGSEDVRYYNLSAAMTIPLPGSNGNSGRRRHSIGTFLSKDRSCYSSLFKTPTAVTSAAATAGEAAPAVGDDAMQKMSGGSKAGRMQDVMPPVGTGGSSSPDWRHPAASSLQLAKEVPRSAHSRRRCNKCCNVK</sequence>
<dbReference type="Proteomes" id="UP000502823">
    <property type="component" value="Unassembled WGS sequence"/>
</dbReference>
<feature type="region of interest" description="Disordered" evidence="1">
    <location>
        <begin position="245"/>
        <end position="288"/>
    </location>
</feature>
<evidence type="ECO:0000313" key="2">
    <source>
        <dbReference type="EMBL" id="GFG35706.1"/>
    </source>
</evidence>
<reference evidence="3" key="1">
    <citation type="submission" date="2020-01" db="EMBL/GenBank/DDBJ databases">
        <title>Draft genome sequence of the Termite Coptotermes fromosanus.</title>
        <authorList>
            <person name="Itakura S."/>
            <person name="Yosikawa Y."/>
            <person name="Umezawa K."/>
        </authorList>
    </citation>
    <scope>NUCLEOTIDE SEQUENCE [LARGE SCALE GENOMIC DNA]</scope>
</reference>
<dbReference type="OrthoDB" id="6611710at2759"/>
<feature type="compositionally biased region" description="Low complexity" evidence="1">
    <location>
        <begin position="1"/>
        <end position="44"/>
    </location>
</feature>
<keyword evidence="3" id="KW-1185">Reference proteome</keyword>
<dbReference type="InParanoid" id="A0A6L2PT84"/>
<evidence type="ECO:0000313" key="3">
    <source>
        <dbReference type="Proteomes" id="UP000502823"/>
    </source>
</evidence>
<protein>
    <submittedName>
        <fullName evidence="2">Uncharacterized protein</fullName>
    </submittedName>
</protein>
<proteinExistence type="predicted"/>